<keyword evidence="10 12" id="KW-0326">Glycosidase</keyword>
<evidence type="ECO:0000256" key="8">
    <source>
        <dbReference type="ARBA" id="ARBA00022837"/>
    </source>
</evidence>
<feature type="chain" id="PRO_5021959785" description="Alpha-amylase" evidence="13">
    <location>
        <begin position="27"/>
        <end position="496"/>
    </location>
</feature>
<evidence type="ECO:0000256" key="2">
    <source>
        <dbReference type="ARBA" id="ARBA00001913"/>
    </source>
</evidence>
<dbReference type="CDD" id="cd11317">
    <property type="entry name" value="AmyAc_bac_euk_AmyA"/>
    <property type="match status" value="1"/>
</dbReference>
<evidence type="ECO:0000313" key="16">
    <source>
        <dbReference type="EMBL" id="TQL74729.1"/>
    </source>
</evidence>
<dbReference type="EMBL" id="VFOW01000001">
    <property type="protein sequence ID" value="TQL74729.1"/>
    <property type="molecule type" value="Genomic_DNA"/>
</dbReference>
<comment type="caution">
    <text evidence="16">The sequence shown here is derived from an EMBL/GenBank/DDBJ whole genome shotgun (WGS) entry which is preliminary data.</text>
</comment>
<dbReference type="Pfam" id="PF02806">
    <property type="entry name" value="Alpha-amylase_C"/>
    <property type="match status" value="1"/>
</dbReference>
<accession>A0A543AQ93</accession>
<dbReference type="Pfam" id="PF00128">
    <property type="entry name" value="Alpha-amylase"/>
    <property type="match status" value="1"/>
</dbReference>
<dbReference type="OrthoDB" id="9805159at2"/>
<proteinExistence type="inferred from homology"/>
<dbReference type="AlphaFoldDB" id="A0A543AQ93"/>
<dbReference type="PANTHER" id="PTHR43447">
    <property type="entry name" value="ALPHA-AMYLASE"/>
    <property type="match status" value="1"/>
</dbReference>
<feature type="domain" description="Glycosyl hydrolase family 13 catalytic" evidence="15">
    <location>
        <begin position="47"/>
        <end position="402"/>
    </location>
</feature>
<evidence type="ECO:0000256" key="3">
    <source>
        <dbReference type="ARBA" id="ARBA00008061"/>
    </source>
</evidence>
<dbReference type="SUPFAM" id="SSF51011">
    <property type="entry name" value="Glycosyl hydrolase domain"/>
    <property type="match status" value="1"/>
</dbReference>
<evidence type="ECO:0000256" key="13">
    <source>
        <dbReference type="SAM" id="SignalP"/>
    </source>
</evidence>
<evidence type="ECO:0000256" key="1">
    <source>
        <dbReference type="ARBA" id="ARBA00000548"/>
    </source>
</evidence>
<evidence type="ECO:0000256" key="10">
    <source>
        <dbReference type="ARBA" id="ARBA00023295"/>
    </source>
</evidence>
<evidence type="ECO:0000259" key="15">
    <source>
        <dbReference type="SMART" id="SM00642"/>
    </source>
</evidence>
<evidence type="ECO:0000313" key="17">
    <source>
        <dbReference type="Proteomes" id="UP000317043"/>
    </source>
</evidence>
<dbReference type="EC" id="3.2.1.1" evidence="4 12"/>
<dbReference type="GO" id="GO:0046872">
    <property type="term" value="F:metal ion binding"/>
    <property type="evidence" value="ECO:0007669"/>
    <property type="project" value="UniProtKB-KW"/>
</dbReference>
<dbReference type="InterPro" id="IPR006047">
    <property type="entry name" value="GH13_cat_dom"/>
</dbReference>
<dbReference type="InParanoid" id="A0A543AQ93"/>
<name>A0A543AQ93_9ACTN</name>
<dbReference type="InterPro" id="IPR006048">
    <property type="entry name" value="A-amylase/branching_C"/>
</dbReference>
<evidence type="ECO:0000256" key="9">
    <source>
        <dbReference type="ARBA" id="ARBA00023277"/>
    </source>
</evidence>
<dbReference type="Gene3D" id="3.20.20.80">
    <property type="entry name" value="Glycosidases"/>
    <property type="match status" value="1"/>
</dbReference>
<keyword evidence="13" id="KW-0732">Signal</keyword>
<evidence type="ECO:0000256" key="7">
    <source>
        <dbReference type="ARBA" id="ARBA00022801"/>
    </source>
</evidence>
<dbReference type="SMART" id="SM00632">
    <property type="entry name" value="Aamy_C"/>
    <property type="match status" value="1"/>
</dbReference>
<keyword evidence="6" id="KW-0479">Metal-binding</keyword>
<comment type="catalytic activity">
    <reaction evidence="1 12">
        <text>Endohydrolysis of (1-&gt;4)-alpha-D-glucosidic linkages in polysaccharides containing three or more (1-&gt;4)-alpha-linked D-glucose units.</text>
        <dbReference type="EC" id="3.2.1.1"/>
    </reaction>
</comment>
<dbReference type="GO" id="GO:0004556">
    <property type="term" value="F:alpha-amylase activity"/>
    <property type="evidence" value="ECO:0007669"/>
    <property type="project" value="UniProtKB-UniRule"/>
</dbReference>
<dbReference type="InterPro" id="IPR031319">
    <property type="entry name" value="A-amylase_C"/>
</dbReference>
<keyword evidence="17" id="KW-1185">Reference proteome</keyword>
<evidence type="ECO:0000259" key="14">
    <source>
        <dbReference type="SMART" id="SM00632"/>
    </source>
</evidence>
<evidence type="ECO:0000256" key="5">
    <source>
        <dbReference type="ARBA" id="ARBA00017303"/>
    </source>
</evidence>
<organism evidence="16 17">
    <name type="scientific">Stackebrandtia endophytica</name>
    <dbReference type="NCBI Taxonomy" id="1496996"/>
    <lineage>
        <taxon>Bacteria</taxon>
        <taxon>Bacillati</taxon>
        <taxon>Actinomycetota</taxon>
        <taxon>Actinomycetes</taxon>
        <taxon>Glycomycetales</taxon>
        <taxon>Glycomycetaceae</taxon>
        <taxon>Stackebrandtia</taxon>
    </lineage>
</organism>
<evidence type="ECO:0000256" key="12">
    <source>
        <dbReference type="RuleBase" id="RU361134"/>
    </source>
</evidence>
<gene>
    <name evidence="16" type="ORF">FB566_0215</name>
</gene>
<dbReference type="InterPro" id="IPR017853">
    <property type="entry name" value="GH"/>
</dbReference>
<keyword evidence="7 12" id="KW-0378">Hydrolase</keyword>
<dbReference type="Gene3D" id="2.60.40.1180">
    <property type="entry name" value="Golgi alpha-mannosidase II"/>
    <property type="match status" value="1"/>
</dbReference>
<dbReference type="RefSeq" id="WP_142034045.1">
    <property type="nucleotide sequence ID" value="NZ_JBHTGS010000002.1"/>
</dbReference>
<comment type="similarity">
    <text evidence="3 11">Belongs to the glycosyl hydrolase 13 family.</text>
</comment>
<protein>
    <recommendedName>
        <fullName evidence="5 12">Alpha-amylase</fullName>
        <ecNumber evidence="4 12">3.2.1.1</ecNumber>
    </recommendedName>
</protein>
<reference evidence="16 17" key="1">
    <citation type="submission" date="2019-06" db="EMBL/GenBank/DDBJ databases">
        <title>Sequencing the genomes of 1000 actinobacteria strains.</title>
        <authorList>
            <person name="Klenk H.-P."/>
        </authorList>
    </citation>
    <scope>NUCLEOTIDE SEQUENCE [LARGE SCALE GENOMIC DNA]</scope>
    <source>
        <strain evidence="16 17">DSM 45928</strain>
    </source>
</reference>
<dbReference type="InterPro" id="IPR013780">
    <property type="entry name" value="Glyco_hydro_b"/>
</dbReference>
<feature type="domain" description="Alpha-amylase C-terminal" evidence="14">
    <location>
        <begin position="411"/>
        <end position="495"/>
    </location>
</feature>
<evidence type="ECO:0000256" key="4">
    <source>
        <dbReference type="ARBA" id="ARBA00012595"/>
    </source>
</evidence>
<dbReference type="GO" id="GO:0005975">
    <property type="term" value="P:carbohydrate metabolic process"/>
    <property type="evidence" value="ECO:0007669"/>
    <property type="project" value="InterPro"/>
</dbReference>
<evidence type="ECO:0000256" key="11">
    <source>
        <dbReference type="RuleBase" id="RU003615"/>
    </source>
</evidence>
<dbReference type="SMART" id="SM00642">
    <property type="entry name" value="Aamy"/>
    <property type="match status" value="1"/>
</dbReference>
<sequence>MSRRSRYTGVTIATVSALLLAGSAMAQPAADIPSDEPSITTPIGSSEAVVHFFQWPWESIGRECTDTLGPAGFGAVEVSAPQEHVVLPEQGYPWWQDYQPVSYQLDSRRGDRDAFADMVAACDAAGVEVYIDAVINHMTGLGSRSTGSGGNTFDHYEYPAVPYGYNDFHHCGRHGDDDIRDWADRWEVQNCELLNLADLATENDYVRGRLTAYLQDLLNLGVDGFRIDAAKHMPAEDIAAILAGLDGSPKVFLEVIEGGPGEISPTEYTGLGRVTEFRYGYEVGARFADGNLGALQNLESHLLLESADAMTFIDNHDTQRNGQAPLTYRDGARYRMAQAFNLAHAYGAPHLLTGFTFDDHDQGPPADSTGMTLSAVDEAGNCLSGWDCVHRERTVLNMVAFRSAVGDAPMTDWWGDGSQIGFGRGDRGYAAFNATDGELSREFTTGLPPGVYCDVANGDYLNGRCTGPTYEVDDSGTLTATVPPNGVLAVHVGAKI</sequence>
<keyword evidence="8" id="KW-0106">Calcium</keyword>
<keyword evidence="9 12" id="KW-0119">Carbohydrate metabolism</keyword>
<dbReference type="Proteomes" id="UP000317043">
    <property type="component" value="Unassembled WGS sequence"/>
</dbReference>
<evidence type="ECO:0000256" key="6">
    <source>
        <dbReference type="ARBA" id="ARBA00022723"/>
    </source>
</evidence>
<dbReference type="SUPFAM" id="SSF51445">
    <property type="entry name" value="(Trans)glycosidases"/>
    <property type="match status" value="1"/>
</dbReference>
<dbReference type="PRINTS" id="PR00110">
    <property type="entry name" value="ALPHAAMYLASE"/>
</dbReference>
<feature type="signal peptide" evidence="13">
    <location>
        <begin position="1"/>
        <end position="26"/>
    </location>
</feature>
<comment type="cofactor">
    <cofactor evidence="2">
        <name>Ca(2+)</name>
        <dbReference type="ChEBI" id="CHEBI:29108"/>
    </cofactor>
</comment>
<dbReference type="InterPro" id="IPR006046">
    <property type="entry name" value="Alpha_amylase"/>
</dbReference>